<dbReference type="InterPro" id="IPR024167">
    <property type="entry name" value="Cytochrome_c4-like"/>
</dbReference>
<dbReference type="SUPFAM" id="SSF46626">
    <property type="entry name" value="Cytochrome c"/>
    <property type="match status" value="2"/>
</dbReference>
<evidence type="ECO:0000256" key="8">
    <source>
        <dbReference type="PROSITE-ProRule" id="PRU00433"/>
    </source>
</evidence>
<reference evidence="11" key="1">
    <citation type="submission" date="2021-12" db="EMBL/GenBank/DDBJ databases">
        <authorList>
            <person name="Rodrigo-Torres L."/>
            <person name="Arahal R. D."/>
            <person name="Lucena T."/>
        </authorList>
    </citation>
    <scope>NUCLEOTIDE SEQUENCE</scope>
    <source>
        <strain evidence="11">CECT 8267</strain>
    </source>
</reference>
<keyword evidence="9" id="KW-0732">Signal</keyword>
<dbReference type="InterPro" id="IPR009056">
    <property type="entry name" value="Cyt_c-like_dom"/>
</dbReference>
<dbReference type="PROSITE" id="PS51007">
    <property type="entry name" value="CYTC"/>
    <property type="match status" value="2"/>
</dbReference>
<comment type="subcellular location">
    <subcellularLocation>
        <location evidence="1">Periplasm</location>
    </subcellularLocation>
</comment>
<evidence type="ECO:0000256" key="5">
    <source>
        <dbReference type="ARBA" id="ARBA00022764"/>
    </source>
</evidence>
<evidence type="ECO:0000313" key="11">
    <source>
        <dbReference type="EMBL" id="CAH0992952.1"/>
    </source>
</evidence>
<proteinExistence type="predicted"/>
<keyword evidence="3 8" id="KW-0349">Heme</keyword>
<feature type="domain" description="Cytochrome c" evidence="10">
    <location>
        <begin position="22"/>
        <end position="100"/>
    </location>
</feature>
<dbReference type="Pfam" id="PF00034">
    <property type="entry name" value="Cytochrom_C"/>
    <property type="match status" value="2"/>
</dbReference>
<evidence type="ECO:0000256" key="4">
    <source>
        <dbReference type="ARBA" id="ARBA00022723"/>
    </source>
</evidence>
<evidence type="ECO:0000256" key="6">
    <source>
        <dbReference type="ARBA" id="ARBA00022982"/>
    </source>
</evidence>
<keyword evidence="2" id="KW-0813">Transport</keyword>
<feature type="signal peptide" evidence="9">
    <location>
        <begin position="1"/>
        <end position="20"/>
    </location>
</feature>
<gene>
    <name evidence="11" type="primary">cc4</name>
    <name evidence="11" type="ORF">SIN8267_03091</name>
</gene>
<feature type="domain" description="Cytochrome c" evidence="10">
    <location>
        <begin position="109"/>
        <end position="209"/>
    </location>
</feature>
<evidence type="ECO:0000256" key="9">
    <source>
        <dbReference type="SAM" id="SignalP"/>
    </source>
</evidence>
<dbReference type="InterPro" id="IPR050597">
    <property type="entry name" value="Cytochrome_c_Oxidase_Subunit"/>
</dbReference>
<evidence type="ECO:0000256" key="2">
    <source>
        <dbReference type="ARBA" id="ARBA00022448"/>
    </source>
</evidence>
<dbReference type="PRINTS" id="PR00605">
    <property type="entry name" value="CYTCHROMECIC"/>
</dbReference>
<dbReference type="PIRSF" id="PIRSF000005">
    <property type="entry name" value="Cytochrome_c4"/>
    <property type="match status" value="1"/>
</dbReference>
<evidence type="ECO:0000313" key="12">
    <source>
        <dbReference type="Proteomes" id="UP000838100"/>
    </source>
</evidence>
<accession>A0ABM9AIH1</accession>
<feature type="chain" id="PRO_5046571995" evidence="9">
    <location>
        <begin position="21"/>
        <end position="209"/>
    </location>
</feature>
<comment type="caution">
    <text evidence="11">The sequence shown here is derived from an EMBL/GenBank/DDBJ whole genome shotgun (WGS) entry which is preliminary data.</text>
</comment>
<keyword evidence="5" id="KW-0574">Periplasm</keyword>
<evidence type="ECO:0000256" key="7">
    <source>
        <dbReference type="ARBA" id="ARBA00023004"/>
    </source>
</evidence>
<dbReference type="InterPro" id="IPR036909">
    <property type="entry name" value="Cyt_c-like_dom_sf"/>
</dbReference>
<organism evidence="11 12">
    <name type="scientific">Sinobacterium norvegicum</name>
    <dbReference type="NCBI Taxonomy" id="1641715"/>
    <lineage>
        <taxon>Bacteria</taxon>
        <taxon>Pseudomonadati</taxon>
        <taxon>Pseudomonadota</taxon>
        <taxon>Gammaproteobacteria</taxon>
        <taxon>Cellvibrionales</taxon>
        <taxon>Spongiibacteraceae</taxon>
        <taxon>Sinobacterium</taxon>
    </lineage>
</organism>
<keyword evidence="7 8" id="KW-0408">Iron</keyword>
<dbReference type="RefSeq" id="WP_237445635.1">
    <property type="nucleotide sequence ID" value="NZ_CAKLPX010000004.1"/>
</dbReference>
<dbReference type="PANTHER" id="PTHR33751:SF9">
    <property type="entry name" value="CYTOCHROME C4"/>
    <property type="match status" value="1"/>
</dbReference>
<dbReference type="Gene3D" id="1.10.760.10">
    <property type="entry name" value="Cytochrome c-like domain"/>
    <property type="match status" value="2"/>
</dbReference>
<keyword evidence="6" id="KW-0249">Electron transport</keyword>
<dbReference type="PANTHER" id="PTHR33751">
    <property type="entry name" value="CBB3-TYPE CYTOCHROME C OXIDASE SUBUNIT FIXP"/>
    <property type="match status" value="1"/>
</dbReference>
<keyword evidence="12" id="KW-1185">Reference proteome</keyword>
<dbReference type="InterPro" id="IPR008168">
    <property type="entry name" value="Cyt_C_IC"/>
</dbReference>
<evidence type="ECO:0000259" key="10">
    <source>
        <dbReference type="PROSITE" id="PS51007"/>
    </source>
</evidence>
<dbReference type="Proteomes" id="UP000838100">
    <property type="component" value="Unassembled WGS sequence"/>
</dbReference>
<protein>
    <submittedName>
        <fullName evidence="11">Cytochrome c4</fullName>
    </submittedName>
</protein>
<evidence type="ECO:0000256" key="3">
    <source>
        <dbReference type="ARBA" id="ARBA00022617"/>
    </source>
</evidence>
<name>A0ABM9AIH1_9GAMM</name>
<evidence type="ECO:0000256" key="1">
    <source>
        <dbReference type="ARBA" id="ARBA00004418"/>
    </source>
</evidence>
<keyword evidence="4 8" id="KW-0479">Metal-binding</keyword>
<sequence length="209" mass="21729">MKKVIAIALMTLGATGFVNAAGDAAAGKDKALTCSACHGADGNSAMAMYPKLAGQGEKYLLKQMSDIKSNARPVPMMTGQLDGKSEQDLADIAAFYASQTATVNPAKDVDLALGEKIYRSGDQEKGLAACVACHSPTGSGNAPAGFPHLGGQHAEYVETQLKAFRTGYDDAANATARVNDGDTMIMRGIAGKLSDREIRAVSNYISGLH</sequence>
<dbReference type="EMBL" id="CAKLPX010000004">
    <property type="protein sequence ID" value="CAH0992952.1"/>
    <property type="molecule type" value="Genomic_DNA"/>
</dbReference>